<feature type="compositionally biased region" description="Basic and acidic residues" evidence="10">
    <location>
        <begin position="240"/>
        <end position="257"/>
    </location>
</feature>
<protein>
    <recommendedName>
        <fullName evidence="5">EKC/KEOPS complex subunit BUD32</fullName>
        <ecNumber evidence="3">2.7.11.1</ecNumber>
    </recommendedName>
    <alternativeName>
        <fullName evidence="6 7">Atypical Serine/threonine protein kinase BUD32</fullName>
    </alternativeName>
    <alternativeName>
        <fullName evidence="4">EKC/KEOPS complex subunit bud32</fullName>
    </alternativeName>
</protein>
<proteinExistence type="predicted"/>
<evidence type="ECO:0000256" key="7">
    <source>
        <dbReference type="ARBA" id="ARBA00033194"/>
    </source>
</evidence>
<dbReference type="Gene3D" id="1.10.510.10">
    <property type="entry name" value="Transferase(Phosphotransferase) domain 1"/>
    <property type="match status" value="1"/>
</dbReference>
<dbReference type="EMBL" id="JABEVY010000318">
    <property type="protein sequence ID" value="KAF5236756.1"/>
    <property type="molecule type" value="Genomic_DNA"/>
</dbReference>
<dbReference type="PROSITE" id="PS00109">
    <property type="entry name" value="PROTEIN_KINASE_TYR"/>
    <property type="match status" value="1"/>
</dbReference>
<keyword evidence="13" id="KW-1185">Reference proteome</keyword>
<evidence type="ECO:0000256" key="2">
    <source>
        <dbReference type="ARBA" id="ARBA00011534"/>
    </source>
</evidence>
<feature type="compositionally biased region" description="Basic and acidic residues" evidence="10">
    <location>
        <begin position="490"/>
        <end position="506"/>
    </location>
</feature>
<evidence type="ECO:0000256" key="8">
    <source>
        <dbReference type="ARBA" id="ARBA00047899"/>
    </source>
</evidence>
<evidence type="ECO:0000259" key="11">
    <source>
        <dbReference type="PROSITE" id="PS50011"/>
    </source>
</evidence>
<comment type="function">
    <text evidence="1">Component of the EKC/KEOPS complex that is required for the formation of a threonylcarbamoyl group on adenosine at position 37 (t(6)A37) in tRNAs that read codons beginning with adenine. The complex is probably involved in the transfer of the threonylcarbamoyl moiety of threonylcarbamoyl-AMP (TC-AMP) to the N6 group of A37. BUD32 has ATPase activity in the context of the EKC/KEOPS complex and likely plays a supporting role to the catalytic subunit KAE1. The EKC/KEOPS complex also promotes both telomere uncapping and telomere elongation. The complex is required for efficient recruitment of transcriptional coactivators.</text>
</comment>
<dbReference type="InterPro" id="IPR011009">
    <property type="entry name" value="Kinase-like_dom_sf"/>
</dbReference>
<feature type="compositionally biased region" description="Basic and acidic residues" evidence="10">
    <location>
        <begin position="446"/>
        <end position="458"/>
    </location>
</feature>
<comment type="caution">
    <text evidence="12">The sequence shown here is derived from an EMBL/GenBank/DDBJ whole genome shotgun (WGS) entry which is preliminary data.</text>
</comment>
<evidence type="ECO:0000256" key="1">
    <source>
        <dbReference type="ARBA" id="ARBA00003747"/>
    </source>
</evidence>
<evidence type="ECO:0000313" key="13">
    <source>
        <dbReference type="Proteomes" id="UP000573603"/>
    </source>
</evidence>
<comment type="catalytic activity">
    <reaction evidence="8">
        <text>L-threonyl-[protein] + ATP = O-phospho-L-threonyl-[protein] + ADP + H(+)</text>
        <dbReference type="Rhea" id="RHEA:46608"/>
        <dbReference type="Rhea" id="RHEA-COMP:11060"/>
        <dbReference type="Rhea" id="RHEA-COMP:11605"/>
        <dbReference type="ChEBI" id="CHEBI:15378"/>
        <dbReference type="ChEBI" id="CHEBI:30013"/>
        <dbReference type="ChEBI" id="CHEBI:30616"/>
        <dbReference type="ChEBI" id="CHEBI:61977"/>
        <dbReference type="ChEBI" id="CHEBI:456216"/>
        <dbReference type="EC" id="2.7.11.1"/>
    </reaction>
</comment>
<dbReference type="InterPro" id="IPR000719">
    <property type="entry name" value="Prot_kinase_dom"/>
</dbReference>
<evidence type="ECO:0000256" key="3">
    <source>
        <dbReference type="ARBA" id="ARBA00012513"/>
    </source>
</evidence>
<dbReference type="GO" id="GO:0004674">
    <property type="term" value="F:protein serine/threonine kinase activity"/>
    <property type="evidence" value="ECO:0007669"/>
    <property type="project" value="UniProtKB-EC"/>
</dbReference>
<dbReference type="SUPFAM" id="SSF56112">
    <property type="entry name" value="Protein kinase-like (PK-like)"/>
    <property type="match status" value="1"/>
</dbReference>
<dbReference type="PANTHER" id="PTHR37171">
    <property type="entry name" value="SERINE/THREONINE-PROTEIN KINASE YRZF-RELATED"/>
    <property type="match status" value="1"/>
</dbReference>
<feature type="domain" description="Protein kinase" evidence="11">
    <location>
        <begin position="600"/>
        <end position="817"/>
    </location>
</feature>
<dbReference type="PANTHER" id="PTHR37171:SF1">
    <property type="entry name" value="SERINE_THREONINE-PROTEIN KINASE YRZF-RELATED"/>
    <property type="match status" value="1"/>
</dbReference>
<feature type="compositionally biased region" description="Basic residues" evidence="10">
    <location>
        <begin position="525"/>
        <end position="535"/>
    </location>
</feature>
<organism evidence="12 13">
    <name type="scientific">Fusarium anthophilum</name>
    <dbReference type="NCBI Taxonomy" id="48485"/>
    <lineage>
        <taxon>Eukaryota</taxon>
        <taxon>Fungi</taxon>
        <taxon>Dikarya</taxon>
        <taxon>Ascomycota</taxon>
        <taxon>Pezizomycotina</taxon>
        <taxon>Sordariomycetes</taxon>
        <taxon>Hypocreomycetidae</taxon>
        <taxon>Hypocreales</taxon>
        <taxon>Nectriaceae</taxon>
        <taxon>Fusarium</taxon>
        <taxon>Fusarium fujikuroi species complex</taxon>
    </lineage>
</organism>
<feature type="region of interest" description="Disordered" evidence="10">
    <location>
        <begin position="1"/>
        <end position="95"/>
    </location>
</feature>
<dbReference type="InterPro" id="IPR052396">
    <property type="entry name" value="Meiotic_Drive_Suppr_Kinase"/>
</dbReference>
<evidence type="ECO:0000256" key="6">
    <source>
        <dbReference type="ARBA" id="ARBA00030980"/>
    </source>
</evidence>
<name>A0A8H4YYV7_9HYPO</name>
<sequence length="817" mass="94607">MADRKSADELERLLQEAIQRAEDAERERQDERRRAEEQRQRAEDAERERQEERHRAEKERQRAEDAERERQDERQRAEKERQRADASEEETRRTTIEEYITACHTSVFSRFTIETDPKLSSRGSITNPRNKWCPKNLQPWTDFIDEQRLTFGILNDTFPIDSRVFENRAFLAGLGDRVSQRRIADEKSLEYFLHNSVEDPVRVIIHKLKDVEEVTAVFEIGDGIVFENHPHALSDTAEEVVERETPSTPRTPDHRRDLNQLRPDQICVTRSNNGPFAQRTMVYISEYKSPCKLTVQHLRVGLRPMDIYKEVVNRKTIPTSVDPDALFRYHAERLTASAITQTYHYMIESGLEYGNLTIGEATVFLKIDWNKPGTLHYHLAEPKYEVSAHPSSFHVCTAVGQYLAFTLMALGSPGEQREHGQEERRRAMDNLKTWAEDFETTLRSIPENERSASSDHSPDYQPTTYLDVERSPYLLRRRRRRTAEQETDETVLRRDDRREPSDDESARPPNTPTPAGRSTGQASRRSQRLARRPRGNNHEQSRQYCTQKCLLGLVRGGFLDPKCPNAAFHCKNHLTHVRHPISHSEWLALLRKQIERSLDDGITRLEQSGARGVLFKVTLLAYGYTFLGKGTVRAFISDLIHEAAVYGRLNRIQGRDVPIFLGAVDLRSMDKVYYYFHRVYVVHITFLSWGGDSLADVLKTGDAGKSLKNMAITSLRAMHQEGVIHRDVRFANMLFNREVNRVMMIDFERASLVEPPRLPLAQLVPNKRKQRSEERESKNAIMLSCNARRASRGFSEDIANARMVFRDLGKYLNLRAN</sequence>
<feature type="region of interest" description="Disordered" evidence="10">
    <location>
        <begin position="443"/>
        <end position="541"/>
    </location>
</feature>
<accession>A0A8H4YYV7</accession>
<gene>
    <name evidence="12" type="ORF">FANTH_11134</name>
</gene>
<feature type="region of interest" description="Disordered" evidence="10">
    <location>
        <begin position="235"/>
        <end position="257"/>
    </location>
</feature>
<evidence type="ECO:0000256" key="10">
    <source>
        <dbReference type="SAM" id="MobiDB-lite"/>
    </source>
</evidence>
<evidence type="ECO:0000256" key="5">
    <source>
        <dbReference type="ARBA" id="ARBA00019973"/>
    </source>
</evidence>
<dbReference type="InterPro" id="IPR008266">
    <property type="entry name" value="Tyr_kinase_AS"/>
</dbReference>
<evidence type="ECO:0000256" key="4">
    <source>
        <dbReference type="ARBA" id="ARBA00013948"/>
    </source>
</evidence>
<dbReference type="Proteomes" id="UP000573603">
    <property type="component" value="Unassembled WGS sequence"/>
</dbReference>
<dbReference type="EC" id="2.7.11.1" evidence="3"/>
<evidence type="ECO:0000256" key="9">
    <source>
        <dbReference type="ARBA" id="ARBA00048679"/>
    </source>
</evidence>
<dbReference type="AlphaFoldDB" id="A0A8H4YYV7"/>
<comment type="catalytic activity">
    <reaction evidence="9">
        <text>L-seryl-[protein] + ATP = O-phospho-L-seryl-[protein] + ADP + H(+)</text>
        <dbReference type="Rhea" id="RHEA:17989"/>
        <dbReference type="Rhea" id="RHEA-COMP:9863"/>
        <dbReference type="Rhea" id="RHEA-COMP:11604"/>
        <dbReference type="ChEBI" id="CHEBI:15378"/>
        <dbReference type="ChEBI" id="CHEBI:29999"/>
        <dbReference type="ChEBI" id="CHEBI:30616"/>
        <dbReference type="ChEBI" id="CHEBI:83421"/>
        <dbReference type="ChEBI" id="CHEBI:456216"/>
        <dbReference type="EC" id="2.7.11.1"/>
    </reaction>
</comment>
<evidence type="ECO:0000313" key="12">
    <source>
        <dbReference type="EMBL" id="KAF5236756.1"/>
    </source>
</evidence>
<dbReference type="GO" id="GO:0005524">
    <property type="term" value="F:ATP binding"/>
    <property type="evidence" value="ECO:0007669"/>
    <property type="project" value="InterPro"/>
</dbReference>
<reference evidence="12 13" key="1">
    <citation type="journal article" date="2020" name="BMC Genomics">
        <title>Correction to: Identification and distribution of gene clusters required for synthesis of sphingolipid metabolism inhibitors in diverse species of the filamentous fungus Fusarium.</title>
        <authorList>
            <person name="Kim H.S."/>
            <person name="Lohmar J.M."/>
            <person name="Busman M."/>
            <person name="Brown D.W."/>
            <person name="Naumann T.A."/>
            <person name="Divon H.H."/>
            <person name="Lysoe E."/>
            <person name="Uhlig S."/>
            <person name="Proctor R.H."/>
        </authorList>
    </citation>
    <scope>NUCLEOTIDE SEQUENCE [LARGE SCALE GENOMIC DNA]</scope>
    <source>
        <strain evidence="12 13">NRRL 25214</strain>
    </source>
</reference>
<dbReference type="PROSITE" id="PS50011">
    <property type="entry name" value="PROTEIN_KINASE_DOM"/>
    <property type="match status" value="1"/>
</dbReference>
<comment type="subunit">
    <text evidence="2">Component of the EKC/KEOPS complex composed of at least BUD32, CGI121, GON7, KAE1 and PCC1; the whole complex dimerizes.</text>
</comment>